<dbReference type="PATRIC" id="fig|1297742.4.peg.3640"/>
<dbReference type="OrthoDB" id="5497532at2"/>
<protein>
    <recommendedName>
        <fullName evidence="1">Transcription factor zinc-finger domain-containing protein</fullName>
    </recommendedName>
</protein>
<dbReference type="eggNOG" id="COG3809">
    <property type="taxonomic scope" value="Bacteria"/>
</dbReference>
<reference evidence="2 3" key="1">
    <citation type="journal article" date="2016" name="PLoS ONE">
        <title>Complete Genome Sequence and Comparative Genomics of a Novel Myxobacterium Myxococcus hansupus.</title>
        <authorList>
            <person name="Sharma G."/>
            <person name="Narwani T."/>
            <person name="Subramanian S."/>
        </authorList>
    </citation>
    <scope>NUCLEOTIDE SEQUENCE [LARGE SCALE GENOMIC DNA]</scope>
    <source>
        <strain evidence="3">mixupus</strain>
    </source>
</reference>
<dbReference type="InterPro" id="IPR027392">
    <property type="entry name" value="TF_Znf"/>
</dbReference>
<evidence type="ECO:0000259" key="1">
    <source>
        <dbReference type="Pfam" id="PF13453"/>
    </source>
</evidence>
<organism evidence="2 3">
    <name type="scientific">Pseudomyxococcus hansupus</name>
    <dbReference type="NCBI Taxonomy" id="1297742"/>
    <lineage>
        <taxon>Bacteria</taxon>
        <taxon>Pseudomonadati</taxon>
        <taxon>Myxococcota</taxon>
        <taxon>Myxococcia</taxon>
        <taxon>Myxococcales</taxon>
        <taxon>Cystobacterineae</taxon>
        <taxon>Myxococcaceae</taxon>
        <taxon>Pseudomyxococcus</taxon>
    </lineage>
</organism>
<dbReference type="RefSeq" id="WP_002633568.1">
    <property type="nucleotide sequence ID" value="NZ_CP012109.1"/>
</dbReference>
<sequence>MSACPFCKTAMQLTPSGELPMETCTACGAVWFEGEALTKVMGGSISDSLLRRAKNESGQCKGCRAGLDFVTHCSVCGTRAPTCPRCGHAPLPVVEALGVPMEVCSGCAGVALDAGELEQLQTAVEAHRNEPLDARAKVRIEGKPHCVGCRRNLQLKHGFVFNEQLFCGSCAPRESTPYSERFSHNDIPLTFTCKRGGEHFNFDGYIGAGLKWLLHRMFQG</sequence>
<dbReference type="KEGG" id="mym:A176_003607"/>
<keyword evidence="3" id="KW-1185">Reference proteome</keyword>
<evidence type="ECO:0000313" key="3">
    <source>
        <dbReference type="Proteomes" id="UP000009026"/>
    </source>
</evidence>
<gene>
    <name evidence="2" type="ORF">A176_003607</name>
</gene>
<feature type="domain" description="Transcription factor zinc-finger" evidence="1">
    <location>
        <begin position="82"/>
        <end position="120"/>
    </location>
</feature>
<name>A0A0H4WZ98_9BACT</name>
<dbReference type="AlphaFoldDB" id="A0A0H4WZ98"/>
<evidence type="ECO:0000313" key="2">
    <source>
        <dbReference type="EMBL" id="AKQ66695.1"/>
    </source>
</evidence>
<dbReference type="EMBL" id="CP012109">
    <property type="protein sequence ID" value="AKQ66695.1"/>
    <property type="molecule type" value="Genomic_DNA"/>
</dbReference>
<proteinExistence type="predicted"/>
<dbReference type="Proteomes" id="UP000009026">
    <property type="component" value="Chromosome"/>
</dbReference>
<dbReference type="Pfam" id="PF13453">
    <property type="entry name" value="Zn_ribbon_TFIIB"/>
    <property type="match status" value="1"/>
</dbReference>
<accession>A0A0H4WZ98</accession>